<dbReference type="SMART" id="SM00710">
    <property type="entry name" value="PbH1"/>
    <property type="match status" value="6"/>
</dbReference>
<dbReference type="Gene3D" id="2.160.20.10">
    <property type="entry name" value="Single-stranded right-handed beta-helix, Pectin lyase-like"/>
    <property type="match status" value="1"/>
</dbReference>
<dbReference type="Proteomes" id="UP000443153">
    <property type="component" value="Unassembled WGS sequence"/>
</dbReference>
<dbReference type="InterPro" id="IPR006626">
    <property type="entry name" value="PbH1"/>
</dbReference>
<evidence type="ECO:0000313" key="1">
    <source>
        <dbReference type="EMBL" id="MRX63767.1"/>
    </source>
</evidence>
<dbReference type="SUPFAM" id="SSF51126">
    <property type="entry name" value="Pectin lyase-like"/>
    <property type="match status" value="2"/>
</dbReference>
<gene>
    <name evidence="1" type="ORF">GJ691_06260</name>
</gene>
<dbReference type="InterPro" id="IPR011050">
    <property type="entry name" value="Pectin_lyase_fold/virulence"/>
</dbReference>
<comment type="caution">
    <text evidence="1">The sequence shown here is derived from an EMBL/GenBank/DDBJ whole genome shotgun (WGS) entry which is preliminary data.</text>
</comment>
<dbReference type="OrthoDB" id="8737820at2"/>
<accession>A0A6I2MLU1</accession>
<dbReference type="Pfam" id="PF17963">
    <property type="entry name" value="Big_9"/>
    <property type="match status" value="1"/>
</dbReference>
<sequence>MNFKTLAPLKVFLLSIFIVSQISCSKDSDLLTDYVVSETQNTLDLSALILDDTFIVNSRESITLDVLANDGFENTQNVVITQTSEPLNGSVAINTDNTLTYTPETVAETTSNTTEEIEDTFTYTTEVVNEDETVSTGTGNVTVTSENKTPISGDNVYYVTTTGKANNDGKSEATAWSIQHAFASAKAGDVVYIKAGDYVVDNNLTPNSGTNNNPIKIIGYNTEVGDIISLDEPTITYDDYLDNGNDLDSSDMPLIRRSSIQIENDSNRKGMNLGGISYVEIENLQFKWQERAVEGFQHGPGIKVKNIIVAWVGNFNPIDTWTSGNLTYDPPLPSVASGGESTNQVGRGIDLSGSIGAEIENCLVINAGHTGIVVGTITSLPQTLNATIKGCRVYSDSQINPCDYYIEAYNSQNTLVEDCEVYRIKGLVHQGHGIDFKRGSNNTARNCYVQNTWLEVNIASHGNTFENITIKGMQDYSPNRRSGGVKIYHGSHGNTFKDIEFIDADGVLFADVWDVVATPNGSAGHDNTFMNCVFRNTQVNLYRNSDSPITFEANRGLEAGGFNDSPVYNNKFINCTFENAAAMFTVNRPNYDNEFIDCNFINIPLVYSTRSWGDKLNAIFTNCNFENSQVP</sequence>
<evidence type="ECO:0000313" key="2">
    <source>
        <dbReference type="Proteomes" id="UP000443153"/>
    </source>
</evidence>
<dbReference type="RefSeq" id="WP_154364933.1">
    <property type="nucleotide sequence ID" value="NZ_WKJH01000003.1"/>
</dbReference>
<dbReference type="EMBL" id="WKJH01000003">
    <property type="protein sequence ID" value="MRX63767.1"/>
    <property type="molecule type" value="Genomic_DNA"/>
</dbReference>
<protein>
    <recommendedName>
        <fullName evidence="3">Right handed beta helix domain-containing protein</fullName>
    </recommendedName>
</protein>
<keyword evidence="2" id="KW-1185">Reference proteome</keyword>
<reference evidence="1 2" key="1">
    <citation type="submission" date="2019-11" db="EMBL/GenBank/DDBJ databases">
        <title>Maribacter lutea sp. nov., a marine bacterium isolated from intertidal sand.</title>
        <authorList>
            <person name="Liu A."/>
        </authorList>
    </citation>
    <scope>NUCLEOTIDE SEQUENCE [LARGE SCALE GENOMIC DNA]</scope>
    <source>
        <strain evidence="1 2">RZ05</strain>
    </source>
</reference>
<proteinExistence type="predicted"/>
<evidence type="ECO:0008006" key="3">
    <source>
        <dbReference type="Google" id="ProtNLM"/>
    </source>
</evidence>
<dbReference type="AlphaFoldDB" id="A0A6I2MLU1"/>
<dbReference type="InterPro" id="IPR012334">
    <property type="entry name" value="Pectin_lyas_fold"/>
</dbReference>
<name>A0A6I2MLU1_9FLAO</name>
<organism evidence="1 2">
    <name type="scientific">Maribacter luteus</name>
    <dbReference type="NCBI Taxonomy" id="2594478"/>
    <lineage>
        <taxon>Bacteria</taxon>
        <taxon>Pseudomonadati</taxon>
        <taxon>Bacteroidota</taxon>
        <taxon>Flavobacteriia</taxon>
        <taxon>Flavobacteriales</taxon>
        <taxon>Flavobacteriaceae</taxon>
        <taxon>Maribacter</taxon>
    </lineage>
</organism>